<evidence type="ECO:0000313" key="1">
    <source>
        <dbReference type="EMBL" id="KAA6345228.1"/>
    </source>
</evidence>
<gene>
    <name evidence="1" type="ORF">EZS27_007204</name>
</gene>
<reference evidence="1" key="1">
    <citation type="submission" date="2019-03" db="EMBL/GenBank/DDBJ databases">
        <title>Single cell metagenomics reveals metabolic interactions within the superorganism composed of flagellate Streblomastix strix and complex community of Bacteroidetes bacteria on its surface.</title>
        <authorList>
            <person name="Treitli S.C."/>
            <person name="Kolisko M."/>
            <person name="Husnik F."/>
            <person name="Keeling P."/>
            <person name="Hampl V."/>
        </authorList>
    </citation>
    <scope>NUCLEOTIDE SEQUENCE</scope>
    <source>
        <strain evidence="1">STM</strain>
    </source>
</reference>
<sequence length="57" mass="6407">MRILKENTYKAIPLRIQTIETMRPDAAIKDPDAVNIMSEMNFEPSSKDKISKGSLAV</sequence>
<accession>A0A5J4SH42</accession>
<protein>
    <submittedName>
        <fullName evidence="1">Uncharacterized protein</fullName>
    </submittedName>
</protein>
<comment type="caution">
    <text evidence="1">The sequence shown here is derived from an EMBL/GenBank/DDBJ whole genome shotgun (WGS) entry which is preliminary data.</text>
</comment>
<dbReference type="AlphaFoldDB" id="A0A5J4SH42"/>
<dbReference type="EMBL" id="SNRY01000180">
    <property type="protein sequence ID" value="KAA6345228.1"/>
    <property type="molecule type" value="Genomic_DNA"/>
</dbReference>
<organism evidence="1">
    <name type="scientific">termite gut metagenome</name>
    <dbReference type="NCBI Taxonomy" id="433724"/>
    <lineage>
        <taxon>unclassified sequences</taxon>
        <taxon>metagenomes</taxon>
        <taxon>organismal metagenomes</taxon>
    </lineage>
</organism>
<proteinExistence type="predicted"/>
<name>A0A5J4SH42_9ZZZZ</name>